<evidence type="ECO:0000313" key="4">
    <source>
        <dbReference type="Proteomes" id="UP000518752"/>
    </source>
</evidence>
<evidence type="ECO:0000313" key="3">
    <source>
        <dbReference type="EMBL" id="KAF5392148.1"/>
    </source>
</evidence>
<organism evidence="3 4">
    <name type="scientific">Collybiopsis confluens</name>
    <dbReference type="NCBI Taxonomy" id="2823264"/>
    <lineage>
        <taxon>Eukaryota</taxon>
        <taxon>Fungi</taxon>
        <taxon>Dikarya</taxon>
        <taxon>Basidiomycota</taxon>
        <taxon>Agaricomycotina</taxon>
        <taxon>Agaricomycetes</taxon>
        <taxon>Agaricomycetidae</taxon>
        <taxon>Agaricales</taxon>
        <taxon>Marasmiineae</taxon>
        <taxon>Omphalotaceae</taxon>
        <taxon>Collybiopsis</taxon>
    </lineage>
</organism>
<dbReference type="OrthoDB" id="10490965at2759"/>
<protein>
    <submittedName>
        <fullName evidence="3">Uncharacterized protein</fullName>
    </submittedName>
</protein>
<sequence>MPSHRSHHSQSLDVTRHPHRISSDTSASLALQDLETISETFKSLPSVSETLRELPLCIEKLQQIIDFRQDMQKHAEIDEILESLRADSKQFSEILRLSAYEAEQEYQFSIEMIELCDILMQGGASGKHTGELLETMKERAMQMRVSSSKVAEEFCKVNDRFVETGKNIPIAVGQLVARKQYVVDKKHAAERIARPLKVLRGVMTTAGGVVGVIAGISAIAFPPVALLALSVVFPILSILVNVMEGVNKKRIKGKFSLSSSWIESFGNQFLVLGRRGEERELRTTIKRLRQTSSTLNNMIEHLDAFTQFWQNIELQLADIGDRLAELEYLRTSPSGKIRIEMMRTLWADTNEEYRKYRVDLGQLRSIYSKIASSRSSSSSGIKGTPPGNIG</sequence>
<feature type="region of interest" description="Disordered" evidence="1">
    <location>
        <begin position="1"/>
        <end position="21"/>
    </location>
</feature>
<feature type="transmembrane region" description="Helical" evidence="2">
    <location>
        <begin position="201"/>
        <end position="221"/>
    </location>
</feature>
<keyword evidence="2" id="KW-1133">Transmembrane helix</keyword>
<dbReference type="EMBL" id="JAACJN010000006">
    <property type="protein sequence ID" value="KAF5392148.1"/>
    <property type="molecule type" value="Genomic_DNA"/>
</dbReference>
<keyword evidence="2" id="KW-0812">Transmembrane</keyword>
<dbReference type="AlphaFoldDB" id="A0A8H5HZ50"/>
<keyword evidence="4" id="KW-1185">Reference proteome</keyword>
<proteinExistence type="predicted"/>
<comment type="caution">
    <text evidence="3">The sequence shown here is derived from an EMBL/GenBank/DDBJ whole genome shotgun (WGS) entry which is preliminary data.</text>
</comment>
<feature type="transmembrane region" description="Helical" evidence="2">
    <location>
        <begin position="227"/>
        <end position="246"/>
    </location>
</feature>
<dbReference type="Proteomes" id="UP000518752">
    <property type="component" value="Unassembled WGS sequence"/>
</dbReference>
<evidence type="ECO:0000256" key="2">
    <source>
        <dbReference type="SAM" id="Phobius"/>
    </source>
</evidence>
<keyword evidence="2" id="KW-0472">Membrane</keyword>
<name>A0A8H5HZ50_9AGAR</name>
<gene>
    <name evidence="3" type="ORF">D9757_001496</name>
</gene>
<evidence type="ECO:0000256" key="1">
    <source>
        <dbReference type="SAM" id="MobiDB-lite"/>
    </source>
</evidence>
<accession>A0A8H5HZ50</accession>
<reference evidence="3 4" key="1">
    <citation type="journal article" date="2020" name="ISME J.">
        <title>Uncovering the hidden diversity of litter-decomposition mechanisms in mushroom-forming fungi.</title>
        <authorList>
            <person name="Floudas D."/>
            <person name="Bentzer J."/>
            <person name="Ahren D."/>
            <person name="Johansson T."/>
            <person name="Persson P."/>
            <person name="Tunlid A."/>
        </authorList>
    </citation>
    <scope>NUCLEOTIDE SEQUENCE [LARGE SCALE GENOMIC DNA]</scope>
    <source>
        <strain evidence="3 4">CBS 406.79</strain>
    </source>
</reference>